<protein>
    <submittedName>
        <fullName evidence="2">Uncharacterized protein</fullName>
    </submittedName>
</protein>
<keyword evidence="1" id="KW-0175">Coiled coil</keyword>
<dbReference type="EMBL" id="BKCJ010443160">
    <property type="protein sequence ID" value="GFA54642.1"/>
    <property type="molecule type" value="Genomic_DNA"/>
</dbReference>
<feature type="coiled-coil region" evidence="1">
    <location>
        <begin position="188"/>
        <end position="215"/>
    </location>
</feature>
<organism evidence="2">
    <name type="scientific">Tanacetum cinerariifolium</name>
    <name type="common">Dalmatian daisy</name>
    <name type="synonym">Chrysanthemum cinerariifolium</name>
    <dbReference type="NCBI Taxonomy" id="118510"/>
    <lineage>
        <taxon>Eukaryota</taxon>
        <taxon>Viridiplantae</taxon>
        <taxon>Streptophyta</taxon>
        <taxon>Embryophyta</taxon>
        <taxon>Tracheophyta</taxon>
        <taxon>Spermatophyta</taxon>
        <taxon>Magnoliopsida</taxon>
        <taxon>eudicotyledons</taxon>
        <taxon>Gunneridae</taxon>
        <taxon>Pentapetalae</taxon>
        <taxon>asterids</taxon>
        <taxon>campanulids</taxon>
        <taxon>Asterales</taxon>
        <taxon>Asteraceae</taxon>
        <taxon>Asteroideae</taxon>
        <taxon>Anthemideae</taxon>
        <taxon>Anthemidinae</taxon>
        <taxon>Tanacetum</taxon>
    </lineage>
</organism>
<evidence type="ECO:0000256" key="1">
    <source>
        <dbReference type="SAM" id="Coils"/>
    </source>
</evidence>
<gene>
    <name evidence="2" type="ORF">Tci_626614</name>
</gene>
<dbReference type="AlphaFoldDB" id="A0A699JU14"/>
<comment type="caution">
    <text evidence="2">The sequence shown here is derived from an EMBL/GenBank/DDBJ whole genome shotgun (WGS) entry which is preliminary data.</text>
</comment>
<accession>A0A699JU14</accession>
<reference evidence="2" key="1">
    <citation type="journal article" date="2019" name="Sci. Rep.">
        <title>Draft genome of Tanacetum cinerariifolium, the natural source of mosquito coil.</title>
        <authorList>
            <person name="Yamashiro T."/>
            <person name="Shiraishi A."/>
            <person name="Satake H."/>
            <person name="Nakayama K."/>
        </authorList>
    </citation>
    <scope>NUCLEOTIDE SEQUENCE</scope>
</reference>
<sequence>MKPAGQDAAILPKFNMRPFTSTLNMGLIEWINKTYNVLEDLHTRVAPEGMTMAELPNDAIQLYIHHFKQVVKMVEFLRFLNFGGCKMAVVGPLQPGAVHVTYTTPLMARLEDVPSKTRLMGNQTNEQSPPHHGVVQENLDENMLIDDAERNVADDNVICYDGCKKELTKLQVEHQDKVVAYDLLLKDYEAALNVKKGLHDRVDELEEEKKEWESAQEKQAA</sequence>
<name>A0A699JU14_TANCI</name>
<evidence type="ECO:0000313" key="2">
    <source>
        <dbReference type="EMBL" id="GFA54642.1"/>
    </source>
</evidence>
<proteinExistence type="predicted"/>